<sequence>MKNIISALVLSITLSSCSISAYYAQDTSIKSTPTSIENIKLFSNDINKEYIVLGSIAVDAAGSSISAEKLLKKKASKIGADAIIYCKMTKLNSFTQRTGISGVAVKYN</sequence>
<feature type="chain" id="PRO_5047437937" description="Lipoprotein" evidence="1">
    <location>
        <begin position="22"/>
        <end position="108"/>
    </location>
</feature>
<reference evidence="3" key="1">
    <citation type="journal article" date="2019" name="Int. J. Syst. Evol. Microbiol.">
        <title>The Global Catalogue of Microorganisms (GCM) 10K type strain sequencing project: providing services to taxonomists for standard genome sequencing and annotation.</title>
        <authorList>
            <consortium name="The Broad Institute Genomics Platform"/>
            <consortium name="The Broad Institute Genome Sequencing Center for Infectious Disease"/>
            <person name="Wu L."/>
            <person name="Ma J."/>
        </authorList>
    </citation>
    <scope>NUCLEOTIDE SEQUENCE [LARGE SCALE GENOMIC DNA]</scope>
    <source>
        <strain evidence="3">CGMCC 1.12811</strain>
    </source>
</reference>
<dbReference type="EMBL" id="BMGA01000007">
    <property type="protein sequence ID" value="GGA84157.1"/>
    <property type="molecule type" value="Genomic_DNA"/>
</dbReference>
<feature type="signal peptide" evidence="1">
    <location>
        <begin position="1"/>
        <end position="21"/>
    </location>
</feature>
<dbReference type="RefSeq" id="WP_188494773.1">
    <property type="nucleotide sequence ID" value="NZ_BMGA01000007.1"/>
</dbReference>
<evidence type="ECO:0000256" key="1">
    <source>
        <dbReference type="SAM" id="SignalP"/>
    </source>
</evidence>
<evidence type="ECO:0008006" key="4">
    <source>
        <dbReference type="Google" id="ProtNLM"/>
    </source>
</evidence>
<organism evidence="2 3">
    <name type="scientific">Flavobacterium palustre</name>
    <dbReference type="NCBI Taxonomy" id="1476463"/>
    <lineage>
        <taxon>Bacteria</taxon>
        <taxon>Pseudomonadati</taxon>
        <taxon>Bacteroidota</taxon>
        <taxon>Flavobacteriia</taxon>
        <taxon>Flavobacteriales</taxon>
        <taxon>Flavobacteriaceae</taxon>
        <taxon>Flavobacterium</taxon>
    </lineage>
</organism>
<keyword evidence="3" id="KW-1185">Reference proteome</keyword>
<dbReference type="Proteomes" id="UP000658793">
    <property type="component" value="Unassembled WGS sequence"/>
</dbReference>
<evidence type="ECO:0000313" key="2">
    <source>
        <dbReference type="EMBL" id="GGA84157.1"/>
    </source>
</evidence>
<accession>A0ABQ1HPR3</accession>
<evidence type="ECO:0000313" key="3">
    <source>
        <dbReference type="Proteomes" id="UP000658793"/>
    </source>
</evidence>
<gene>
    <name evidence="2" type="ORF">GCM10008015_26240</name>
</gene>
<protein>
    <recommendedName>
        <fullName evidence="4">Lipoprotein</fullName>
    </recommendedName>
</protein>
<name>A0ABQ1HPR3_9FLAO</name>
<keyword evidence="1" id="KW-0732">Signal</keyword>
<comment type="caution">
    <text evidence="2">The sequence shown here is derived from an EMBL/GenBank/DDBJ whole genome shotgun (WGS) entry which is preliminary data.</text>
</comment>
<dbReference type="PROSITE" id="PS51257">
    <property type="entry name" value="PROKAR_LIPOPROTEIN"/>
    <property type="match status" value="1"/>
</dbReference>
<proteinExistence type="predicted"/>